<reference evidence="4 5" key="1">
    <citation type="submission" date="2020-08" db="EMBL/GenBank/DDBJ databases">
        <title>Genomic Encyclopedia of Type Strains, Phase III (KMG-III): the genomes of soil and plant-associated and newly described type strains.</title>
        <authorList>
            <person name="Whitman W."/>
        </authorList>
    </citation>
    <scope>NUCLEOTIDE SEQUENCE [LARGE SCALE GENOMIC DNA]</scope>
    <source>
        <strain evidence="4 5">CECT 3287</strain>
    </source>
</reference>
<dbReference type="NCBIfam" id="TIGR00254">
    <property type="entry name" value="GGDEF"/>
    <property type="match status" value="1"/>
</dbReference>
<evidence type="ECO:0000256" key="1">
    <source>
        <dbReference type="SAM" id="Phobius"/>
    </source>
</evidence>
<protein>
    <submittedName>
        <fullName evidence="4">Diguanylate cyclase (GGDEF)-like protein</fullName>
    </submittedName>
</protein>
<keyword evidence="1" id="KW-1133">Transmembrane helix</keyword>
<dbReference type="InterPro" id="IPR000160">
    <property type="entry name" value="GGDEF_dom"/>
</dbReference>
<sequence>MRRHVTAAGLTCLLGVLWYLTWGMAGRGTPVIGYLFMPVSMAFGGLSVRSLLRTVPMAPAGRRFWRLLELCCHLFTAGFILQAVYAFRAAPELPAMPVAGAVLICSGVLVAMWGVGQVPVGVTTGYQRGKQWLDRTVALLGCATVLWHFGIAPMYRAPQPWTLSALAVLVTACMFAAVSITKVSYIAGGPVDRSAMRLVASSGLSAAAVALLAALGGYQAILPAHAMVMPVCGLLIAVGARRQLTAVAGPGRPANVWLPYLAIAAVDVPVADVLIRRSHWAPGVWEGAFVVSAAALVTALVAVRQYVTFRENTRLLGERQESEARLRHQASHDPLTGLANRALFRQRLEETLAAGPATVLLADLDEFNSVNDSLGQDAGDGLLVAFAAVLSDAAGPGSVVARLAGDEFAVLLPGPADGGAVAERVAAATAVPISDQRLLVQFSAGLATGSRGAAAGGLLRQADAALYAAKQRGRANWIRYADGMERPVQAHAQLAGDLRRALDAGEFRLHYQPIVSLGDGRIVGVEALVRWEHPARGVVSPAEFIPAAERTGLIVPLGRWVLREACRQGAAWLSEFGPGALDKVAPNVSVRQLHDPGFVTDVAAALADHGLPADRLVLELTESAVLRGQHVLRVLHELHDSGVRLALDDFGTGESSLSLLRAFPAAIVKLDKSFVDGVELDEPGTPAADARQAVARAVAQLAGALGLDTVAEGIENQEQADRLLRLGYTVGQGYHLGRPMPAEQLTALLAARRVKIAA</sequence>
<evidence type="ECO:0000259" key="3">
    <source>
        <dbReference type="PROSITE" id="PS50887"/>
    </source>
</evidence>
<dbReference type="Pfam" id="PF00563">
    <property type="entry name" value="EAL"/>
    <property type="match status" value="1"/>
</dbReference>
<dbReference type="CDD" id="cd01948">
    <property type="entry name" value="EAL"/>
    <property type="match status" value="1"/>
</dbReference>
<evidence type="ECO:0000259" key="2">
    <source>
        <dbReference type="PROSITE" id="PS50883"/>
    </source>
</evidence>
<dbReference type="SMART" id="SM00267">
    <property type="entry name" value="GGDEF"/>
    <property type="match status" value="1"/>
</dbReference>
<keyword evidence="1" id="KW-0812">Transmembrane</keyword>
<dbReference type="Gene3D" id="3.30.70.270">
    <property type="match status" value="1"/>
</dbReference>
<dbReference type="PANTHER" id="PTHR44757:SF2">
    <property type="entry name" value="BIOFILM ARCHITECTURE MAINTENANCE PROTEIN MBAA"/>
    <property type="match status" value="1"/>
</dbReference>
<dbReference type="SUPFAM" id="SSF141868">
    <property type="entry name" value="EAL domain-like"/>
    <property type="match status" value="1"/>
</dbReference>
<feature type="transmembrane region" description="Helical" evidence="1">
    <location>
        <begin position="161"/>
        <end position="186"/>
    </location>
</feature>
<dbReference type="EMBL" id="JACHXF010000019">
    <property type="protein sequence ID" value="MBB3099551.1"/>
    <property type="molecule type" value="Genomic_DNA"/>
</dbReference>
<feature type="transmembrane region" description="Helical" evidence="1">
    <location>
        <begin position="198"/>
        <end position="218"/>
    </location>
</feature>
<accession>A0A7W5FIC6</accession>
<dbReference type="PROSITE" id="PS50887">
    <property type="entry name" value="GGDEF"/>
    <property type="match status" value="1"/>
</dbReference>
<name>A0A7W5FIC6_9ACTN</name>
<dbReference type="PANTHER" id="PTHR44757">
    <property type="entry name" value="DIGUANYLATE CYCLASE DGCP"/>
    <property type="match status" value="1"/>
</dbReference>
<gene>
    <name evidence="4" type="ORF">FHR83_007258</name>
</gene>
<evidence type="ECO:0000313" key="4">
    <source>
        <dbReference type="EMBL" id="MBB3099551.1"/>
    </source>
</evidence>
<feature type="transmembrane region" description="Helical" evidence="1">
    <location>
        <begin position="93"/>
        <end position="115"/>
    </location>
</feature>
<dbReference type="SMART" id="SM00052">
    <property type="entry name" value="EAL"/>
    <property type="match status" value="1"/>
</dbReference>
<proteinExistence type="predicted"/>
<organism evidence="4 5">
    <name type="scientific">Actinoplanes campanulatus</name>
    <dbReference type="NCBI Taxonomy" id="113559"/>
    <lineage>
        <taxon>Bacteria</taxon>
        <taxon>Bacillati</taxon>
        <taxon>Actinomycetota</taxon>
        <taxon>Actinomycetes</taxon>
        <taxon>Micromonosporales</taxon>
        <taxon>Micromonosporaceae</taxon>
        <taxon>Actinoplanes</taxon>
    </lineage>
</organism>
<dbReference type="InterPro" id="IPR035919">
    <property type="entry name" value="EAL_sf"/>
</dbReference>
<feature type="transmembrane region" description="Helical" evidence="1">
    <location>
        <begin position="136"/>
        <end position="155"/>
    </location>
</feature>
<keyword evidence="1" id="KW-0472">Membrane</keyword>
<feature type="domain" description="GGDEF" evidence="3">
    <location>
        <begin position="355"/>
        <end position="482"/>
    </location>
</feature>
<feature type="transmembrane region" description="Helical" evidence="1">
    <location>
        <begin position="7"/>
        <end position="25"/>
    </location>
</feature>
<dbReference type="InterPro" id="IPR043128">
    <property type="entry name" value="Rev_trsase/Diguanyl_cyclase"/>
</dbReference>
<feature type="domain" description="EAL" evidence="2">
    <location>
        <begin position="491"/>
        <end position="753"/>
    </location>
</feature>
<dbReference type="Proteomes" id="UP000590749">
    <property type="component" value="Unassembled WGS sequence"/>
</dbReference>
<dbReference type="InterPro" id="IPR029787">
    <property type="entry name" value="Nucleotide_cyclase"/>
</dbReference>
<dbReference type="SUPFAM" id="SSF55073">
    <property type="entry name" value="Nucleotide cyclase"/>
    <property type="match status" value="1"/>
</dbReference>
<dbReference type="Gene3D" id="3.20.20.450">
    <property type="entry name" value="EAL domain"/>
    <property type="match status" value="1"/>
</dbReference>
<dbReference type="InterPro" id="IPR001633">
    <property type="entry name" value="EAL_dom"/>
</dbReference>
<keyword evidence="5" id="KW-1185">Reference proteome</keyword>
<dbReference type="InterPro" id="IPR052155">
    <property type="entry name" value="Biofilm_reg_signaling"/>
</dbReference>
<dbReference type="CDD" id="cd01949">
    <property type="entry name" value="GGDEF"/>
    <property type="match status" value="1"/>
</dbReference>
<dbReference type="Pfam" id="PF00990">
    <property type="entry name" value="GGDEF"/>
    <property type="match status" value="1"/>
</dbReference>
<dbReference type="PROSITE" id="PS50883">
    <property type="entry name" value="EAL"/>
    <property type="match status" value="1"/>
</dbReference>
<feature type="transmembrane region" description="Helical" evidence="1">
    <location>
        <begin position="31"/>
        <end position="52"/>
    </location>
</feature>
<comment type="caution">
    <text evidence="4">The sequence shown here is derived from an EMBL/GenBank/DDBJ whole genome shotgun (WGS) entry which is preliminary data.</text>
</comment>
<feature type="transmembrane region" description="Helical" evidence="1">
    <location>
        <begin position="64"/>
        <end position="87"/>
    </location>
</feature>
<dbReference type="RefSeq" id="WP_183225613.1">
    <property type="nucleotide sequence ID" value="NZ_BMPW01000023.1"/>
</dbReference>
<evidence type="ECO:0000313" key="5">
    <source>
        <dbReference type="Proteomes" id="UP000590749"/>
    </source>
</evidence>
<dbReference type="AlphaFoldDB" id="A0A7W5FIC6"/>